<comment type="caution">
    <text evidence="4">The sequence shown here is derived from an EMBL/GenBank/DDBJ whole genome shotgun (WGS) entry which is preliminary data.</text>
</comment>
<evidence type="ECO:0008006" key="8">
    <source>
        <dbReference type="Google" id="ProtNLM"/>
    </source>
</evidence>
<dbReference type="Proteomes" id="UP000235392">
    <property type="component" value="Unassembled WGS sequence"/>
</dbReference>
<evidence type="ECO:0000256" key="1">
    <source>
        <dbReference type="ARBA" id="ARBA00004496"/>
    </source>
</evidence>
<dbReference type="GO" id="GO:0007017">
    <property type="term" value="P:microtubule-based process"/>
    <property type="evidence" value="ECO:0007669"/>
    <property type="project" value="InterPro"/>
</dbReference>
<dbReference type="STRING" id="200324.A0A2N5SKI9"/>
<dbReference type="OrthoDB" id="4977at2759"/>
<evidence type="ECO:0000313" key="4">
    <source>
        <dbReference type="EMBL" id="PLW13739.1"/>
    </source>
</evidence>
<evidence type="ECO:0000313" key="5">
    <source>
        <dbReference type="EMBL" id="PLW50828.1"/>
    </source>
</evidence>
<feature type="compositionally biased region" description="Polar residues" evidence="3">
    <location>
        <begin position="370"/>
        <end position="384"/>
    </location>
</feature>
<feature type="region of interest" description="Disordered" evidence="3">
    <location>
        <begin position="146"/>
        <end position="192"/>
    </location>
</feature>
<protein>
    <recommendedName>
        <fullName evidence="8">Dynactin subunit 2</fullName>
    </recommendedName>
</protein>
<feature type="region of interest" description="Disordered" evidence="3">
    <location>
        <begin position="1"/>
        <end position="55"/>
    </location>
</feature>
<accession>A0A2N5SKI9</accession>
<feature type="region of interest" description="Disordered" evidence="3">
    <location>
        <begin position="243"/>
        <end position="263"/>
    </location>
</feature>
<sequence length="510" mass="55482">MSKYASLPDIDTAPDVYETPDLPTIHITERDDDSDNEGLPAGSHAQQHKGTASSDIIKDTLDQSSARKKFGSASGLDAANADFSGSLLRKQPRRSSARYPPPTTRRTFDTDQYSILPRGYAIDQHPGVLEHETPLERLRRLRFEVDQLEEELEQEKPSPDSVAAQPDDHGDGQSDSAPPPTSTLKGKARAAPTPTELLVELQHLRQQLEKLAVSAASSDPLSTSESQLRAREAYAKSLLHQLTQRGPKAQEASASQPAEPVPPAVSRATTCAQLDTRLSVLEDLLGSRSLLQASGTGDITLPPPLLVTIGKLEHQLSLLTQPRHLDSISRRVKVIVTDLERVHEARRKLTDNRPLSIALASGITVVTQAPSGASSQPSVNTSLGNLPGVISGSQDPTQPNLPPDALHKLERLYSLLPRLDPLLPLVPHLLSRLRSLAELHTSAAQFRDRLDLSVADVKHLAARASQLAQLLDLLENNFHANENVIQKNLALVGQRIEKLFESIDLLKSSS</sequence>
<evidence type="ECO:0000256" key="3">
    <source>
        <dbReference type="SAM" id="MobiDB-lite"/>
    </source>
</evidence>
<feature type="compositionally biased region" description="Polar residues" evidence="3">
    <location>
        <begin position="44"/>
        <end position="54"/>
    </location>
</feature>
<keyword evidence="6" id="KW-1185">Reference proteome</keyword>
<dbReference type="EMBL" id="PGCJ01000940">
    <property type="protein sequence ID" value="PLW13739.1"/>
    <property type="molecule type" value="Genomic_DNA"/>
</dbReference>
<reference evidence="6 7" key="1">
    <citation type="submission" date="2017-11" db="EMBL/GenBank/DDBJ databases">
        <title>De novo assembly and phasing of dikaryotic genomes from two isolates of Puccinia coronata f. sp. avenae, the causal agent of oat crown rust.</title>
        <authorList>
            <person name="Miller M.E."/>
            <person name="Zhang Y."/>
            <person name="Omidvar V."/>
            <person name="Sperschneider J."/>
            <person name="Schwessinger B."/>
            <person name="Raley C."/>
            <person name="Palmer J.M."/>
            <person name="Garnica D."/>
            <person name="Upadhyaya N."/>
            <person name="Rathjen J."/>
            <person name="Taylor J.M."/>
            <person name="Park R.F."/>
            <person name="Dodds P.N."/>
            <person name="Hirsch C.D."/>
            <person name="Kianian S.F."/>
            <person name="Figueroa M."/>
        </authorList>
    </citation>
    <scope>NUCLEOTIDE SEQUENCE [LARGE SCALE GENOMIC DNA]</scope>
    <source>
        <strain evidence="4">12NC29</strain>
        <strain evidence="5">12SD80</strain>
    </source>
</reference>
<dbReference type="Pfam" id="PF04912">
    <property type="entry name" value="Dynamitin"/>
    <property type="match status" value="1"/>
</dbReference>
<keyword evidence="2" id="KW-0963">Cytoplasm</keyword>
<feature type="region of interest" description="Disordered" evidence="3">
    <location>
        <begin position="370"/>
        <end position="402"/>
    </location>
</feature>
<evidence type="ECO:0000313" key="6">
    <source>
        <dbReference type="Proteomes" id="UP000235388"/>
    </source>
</evidence>
<organism evidence="4 6">
    <name type="scientific">Puccinia coronata f. sp. avenae</name>
    <dbReference type="NCBI Taxonomy" id="200324"/>
    <lineage>
        <taxon>Eukaryota</taxon>
        <taxon>Fungi</taxon>
        <taxon>Dikarya</taxon>
        <taxon>Basidiomycota</taxon>
        <taxon>Pucciniomycotina</taxon>
        <taxon>Pucciniomycetes</taxon>
        <taxon>Pucciniales</taxon>
        <taxon>Pucciniaceae</taxon>
        <taxon>Puccinia</taxon>
    </lineage>
</organism>
<evidence type="ECO:0000256" key="2">
    <source>
        <dbReference type="ARBA" id="ARBA00022490"/>
    </source>
</evidence>
<dbReference type="AlphaFoldDB" id="A0A2N5SKI9"/>
<dbReference type="GO" id="GO:0005737">
    <property type="term" value="C:cytoplasm"/>
    <property type="evidence" value="ECO:0007669"/>
    <property type="project" value="UniProtKB-SubCell"/>
</dbReference>
<comment type="subcellular location">
    <subcellularLocation>
        <location evidence="1">Cytoplasm</location>
    </subcellularLocation>
</comment>
<evidence type="ECO:0000313" key="7">
    <source>
        <dbReference type="Proteomes" id="UP000235392"/>
    </source>
</evidence>
<dbReference type="GO" id="GO:0005869">
    <property type="term" value="C:dynactin complex"/>
    <property type="evidence" value="ECO:0007669"/>
    <property type="project" value="InterPro"/>
</dbReference>
<name>A0A2N5SKI9_9BASI</name>
<dbReference type="PANTHER" id="PTHR15346">
    <property type="entry name" value="DYNACTIN SUBUNIT"/>
    <property type="match status" value="1"/>
</dbReference>
<dbReference type="EMBL" id="PGCI01000008">
    <property type="protein sequence ID" value="PLW50828.1"/>
    <property type="molecule type" value="Genomic_DNA"/>
</dbReference>
<feature type="region of interest" description="Disordered" evidence="3">
    <location>
        <begin position="67"/>
        <end position="112"/>
    </location>
</feature>
<proteinExistence type="predicted"/>
<dbReference type="InterPro" id="IPR028133">
    <property type="entry name" value="Dynamitin"/>
</dbReference>
<dbReference type="Proteomes" id="UP000235388">
    <property type="component" value="Unassembled WGS sequence"/>
</dbReference>
<gene>
    <name evidence="4" type="ORF">PCANC_17879</name>
    <name evidence="5" type="ORF">PCASD_01179</name>
</gene>